<protein>
    <submittedName>
        <fullName evidence="6">Helix-turn-helix domain-containing protein</fullName>
    </submittedName>
</protein>
<dbReference type="InterPro" id="IPR011991">
    <property type="entry name" value="ArsR-like_HTH"/>
</dbReference>
<dbReference type="SUPFAM" id="SSF46785">
    <property type="entry name" value="Winged helix' DNA-binding domain"/>
    <property type="match status" value="1"/>
</dbReference>
<gene>
    <name evidence="6" type="ORF">GHJ91_33060</name>
</gene>
<organism evidence="6">
    <name type="scientific">Sinorhizobium medicae</name>
    <dbReference type="NCBI Taxonomy" id="110321"/>
    <lineage>
        <taxon>Bacteria</taxon>
        <taxon>Pseudomonadati</taxon>
        <taxon>Pseudomonadota</taxon>
        <taxon>Alphaproteobacteria</taxon>
        <taxon>Hyphomicrobiales</taxon>
        <taxon>Rhizobiaceae</taxon>
        <taxon>Sinorhizobium/Ensifer group</taxon>
        <taxon>Sinorhizobium</taxon>
    </lineage>
</organism>
<accession>A0A6G1WVQ6</accession>
<feature type="domain" description="IclR-ED" evidence="5">
    <location>
        <begin position="74"/>
        <end position="254"/>
    </location>
</feature>
<dbReference type="Pfam" id="PF01614">
    <property type="entry name" value="IclR_C"/>
    <property type="match status" value="1"/>
</dbReference>
<dbReference type="EMBL" id="WISB01000221">
    <property type="protein sequence ID" value="MQW73733.1"/>
    <property type="molecule type" value="Genomic_DNA"/>
</dbReference>
<dbReference type="InterPro" id="IPR029016">
    <property type="entry name" value="GAF-like_dom_sf"/>
</dbReference>
<evidence type="ECO:0000256" key="3">
    <source>
        <dbReference type="ARBA" id="ARBA00023163"/>
    </source>
</evidence>
<evidence type="ECO:0000256" key="1">
    <source>
        <dbReference type="ARBA" id="ARBA00023015"/>
    </source>
</evidence>
<dbReference type="OMA" id="DLGETCN"/>
<evidence type="ECO:0000259" key="4">
    <source>
        <dbReference type="PROSITE" id="PS51077"/>
    </source>
</evidence>
<evidence type="ECO:0000256" key="2">
    <source>
        <dbReference type="ARBA" id="ARBA00023125"/>
    </source>
</evidence>
<reference evidence="6" key="1">
    <citation type="journal article" date="2013" name="Genome Biol.">
        <title>Comparative genomics of the core and accessory genomes of 48 Sinorhizobium strains comprising five genospecies.</title>
        <authorList>
            <person name="Sugawara M."/>
            <person name="Epstein B."/>
            <person name="Badgley B.D."/>
            <person name="Unno T."/>
            <person name="Xu L."/>
            <person name="Reese J."/>
            <person name="Gyaneshwar P."/>
            <person name="Denny R."/>
            <person name="Mudge J."/>
            <person name="Bharti A.K."/>
            <person name="Farmer A.D."/>
            <person name="May G.D."/>
            <person name="Woodward J.E."/>
            <person name="Medigue C."/>
            <person name="Vallenet D."/>
            <person name="Lajus A."/>
            <person name="Rouy Z."/>
            <person name="Martinez-Vaz B."/>
            <person name="Tiffin P."/>
            <person name="Young N.D."/>
            <person name="Sadowsky M.J."/>
        </authorList>
    </citation>
    <scope>NUCLEOTIDE SEQUENCE</scope>
    <source>
        <strain evidence="6">M1</strain>
    </source>
</reference>
<proteinExistence type="predicted"/>
<comment type="caution">
    <text evidence="6">The sequence shown here is derived from an EMBL/GenBank/DDBJ whole genome shotgun (WGS) entry which is preliminary data.</text>
</comment>
<dbReference type="GO" id="GO:0045892">
    <property type="term" value="P:negative regulation of DNA-templated transcription"/>
    <property type="evidence" value="ECO:0007669"/>
    <property type="project" value="TreeGrafter"/>
</dbReference>
<dbReference type="Gene3D" id="1.10.10.10">
    <property type="entry name" value="Winged helix-like DNA-binding domain superfamily/Winged helix DNA-binding domain"/>
    <property type="match status" value="1"/>
</dbReference>
<keyword evidence="1" id="KW-0805">Transcription regulation</keyword>
<dbReference type="PROSITE" id="PS51077">
    <property type="entry name" value="HTH_ICLR"/>
    <property type="match status" value="1"/>
</dbReference>
<dbReference type="InterPro" id="IPR036388">
    <property type="entry name" value="WH-like_DNA-bd_sf"/>
</dbReference>
<dbReference type="InterPro" id="IPR050707">
    <property type="entry name" value="HTH_MetabolicPath_Reg"/>
</dbReference>
<dbReference type="InterPro" id="IPR014757">
    <property type="entry name" value="Tscrpt_reg_IclR_C"/>
</dbReference>
<keyword evidence="3" id="KW-0804">Transcription</keyword>
<dbReference type="Pfam" id="PF09339">
    <property type="entry name" value="HTH_IclR"/>
    <property type="match status" value="1"/>
</dbReference>
<sequence length="254" mass="28462">MRMDDKIETPNSAVTRSLSLIEVVGLSEKPVTLNDLAERIDMPRATLHRLCQRLVEEGFLFREPDRRHYSVGPRLFKMGLTIVGSGVGTQRHAILKQVVDVTRETCNFVTRSGCDAIYLARVESDWPLRVHLEPGSRVPLHCTASGKLLLAHMDVQQRQKLLASLTFERFTPATIMSADALESEFAEILRDGYSTDREEFMIGLIAIAVPVFDRNGRVVASLACHAPKARMTLDDSKRYVPVLQSAARKLAQTF</sequence>
<dbReference type="AlphaFoldDB" id="A0A6G1WVQ6"/>
<dbReference type="SMART" id="SM00346">
    <property type="entry name" value="HTH_ICLR"/>
    <property type="match status" value="1"/>
</dbReference>
<feature type="domain" description="HTH iclR-type" evidence="4">
    <location>
        <begin position="11"/>
        <end position="73"/>
    </location>
</feature>
<dbReference type="GO" id="GO:0003677">
    <property type="term" value="F:DNA binding"/>
    <property type="evidence" value="ECO:0007669"/>
    <property type="project" value="UniProtKB-KW"/>
</dbReference>
<keyword evidence="2" id="KW-0238">DNA-binding</keyword>
<dbReference type="PANTHER" id="PTHR30136">
    <property type="entry name" value="HELIX-TURN-HELIX TRANSCRIPTIONAL REGULATOR, ICLR FAMILY"/>
    <property type="match status" value="1"/>
</dbReference>
<dbReference type="PROSITE" id="PS51078">
    <property type="entry name" value="ICLR_ED"/>
    <property type="match status" value="1"/>
</dbReference>
<dbReference type="GO" id="GO:0003700">
    <property type="term" value="F:DNA-binding transcription factor activity"/>
    <property type="evidence" value="ECO:0007669"/>
    <property type="project" value="TreeGrafter"/>
</dbReference>
<evidence type="ECO:0000313" key="6">
    <source>
        <dbReference type="EMBL" id="MQW73733.1"/>
    </source>
</evidence>
<dbReference type="CDD" id="cd00090">
    <property type="entry name" value="HTH_ARSR"/>
    <property type="match status" value="1"/>
</dbReference>
<dbReference type="InterPro" id="IPR036390">
    <property type="entry name" value="WH_DNA-bd_sf"/>
</dbReference>
<dbReference type="Gene3D" id="3.30.450.40">
    <property type="match status" value="1"/>
</dbReference>
<evidence type="ECO:0000259" key="5">
    <source>
        <dbReference type="PROSITE" id="PS51078"/>
    </source>
</evidence>
<dbReference type="SUPFAM" id="SSF55781">
    <property type="entry name" value="GAF domain-like"/>
    <property type="match status" value="1"/>
</dbReference>
<dbReference type="PANTHER" id="PTHR30136:SF35">
    <property type="entry name" value="HTH-TYPE TRANSCRIPTIONAL REGULATOR RV1719"/>
    <property type="match status" value="1"/>
</dbReference>
<name>A0A6G1WVQ6_9HYPH</name>
<dbReference type="InterPro" id="IPR005471">
    <property type="entry name" value="Tscrpt_reg_IclR_N"/>
</dbReference>